<dbReference type="CDD" id="cd08321">
    <property type="entry name" value="Pyrin_ASC-like"/>
    <property type="match status" value="1"/>
</dbReference>
<feature type="domain" description="Pyrin" evidence="1">
    <location>
        <begin position="1"/>
        <end position="93"/>
    </location>
</feature>
<keyword evidence="3" id="KW-1185">Reference proteome</keyword>
<dbReference type="SUPFAM" id="SSF47986">
    <property type="entry name" value="DEATH domain"/>
    <property type="match status" value="1"/>
</dbReference>
<proteinExistence type="predicted"/>
<dbReference type="Pfam" id="PF02758">
    <property type="entry name" value="PYRIN"/>
    <property type="match status" value="1"/>
</dbReference>
<dbReference type="AlphaFoldDB" id="A0AAD7R0Y5"/>
<comment type="caution">
    <text evidence="2">The sequence shown here is derived from an EMBL/GenBank/DDBJ whole genome shotgun (WGS) entry which is preliminary data.</text>
</comment>
<protein>
    <recommendedName>
        <fullName evidence="1">Pyrin domain-containing protein</fullName>
    </recommendedName>
</protein>
<evidence type="ECO:0000313" key="2">
    <source>
        <dbReference type="EMBL" id="KAJ8353028.1"/>
    </source>
</evidence>
<gene>
    <name evidence="2" type="ORF">AAFF_G00120340</name>
</gene>
<organism evidence="2 3">
    <name type="scientific">Aldrovandia affinis</name>
    <dbReference type="NCBI Taxonomy" id="143900"/>
    <lineage>
        <taxon>Eukaryota</taxon>
        <taxon>Metazoa</taxon>
        <taxon>Chordata</taxon>
        <taxon>Craniata</taxon>
        <taxon>Vertebrata</taxon>
        <taxon>Euteleostomi</taxon>
        <taxon>Actinopterygii</taxon>
        <taxon>Neopterygii</taxon>
        <taxon>Teleostei</taxon>
        <taxon>Notacanthiformes</taxon>
        <taxon>Halosauridae</taxon>
        <taxon>Aldrovandia</taxon>
    </lineage>
</organism>
<dbReference type="Gene3D" id="1.10.533.10">
    <property type="entry name" value="Death Domain, Fas"/>
    <property type="match status" value="2"/>
</dbReference>
<dbReference type="Proteomes" id="UP001221898">
    <property type="component" value="Unassembled WGS sequence"/>
</dbReference>
<reference evidence="2" key="1">
    <citation type="journal article" date="2023" name="Science">
        <title>Genome structures resolve the early diversification of teleost fishes.</title>
        <authorList>
            <person name="Parey E."/>
            <person name="Louis A."/>
            <person name="Montfort J."/>
            <person name="Bouchez O."/>
            <person name="Roques C."/>
            <person name="Iampietro C."/>
            <person name="Lluch J."/>
            <person name="Castinel A."/>
            <person name="Donnadieu C."/>
            <person name="Desvignes T."/>
            <person name="Floi Bucao C."/>
            <person name="Jouanno E."/>
            <person name="Wen M."/>
            <person name="Mejri S."/>
            <person name="Dirks R."/>
            <person name="Jansen H."/>
            <person name="Henkel C."/>
            <person name="Chen W.J."/>
            <person name="Zahm M."/>
            <person name="Cabau C."/>
            <person name="Klopp C."/>
            <person name="Thompson A.W."/>
            <person name="Robinson-Rechavi M."/>
            <person name="Braasch I."/>
            <person name="Lecointre G."/>
            <person name="Bobe J."/>
            <person name="Postlethwait J.H."/>
            <person name="Berthelot C."/>
            <person name="Roest Crollius H."/>
            <person name="Guiguen Y."/>
        </authorList>
    </citation>
    <scope>NUCLEOTIDE SEQUENCE</scope>
    <source>
        <strain evidence="2">NC1722</strain>
    </source>
</reference>
<dbReference type="InterPro" id="IPR004020">
    <property type="entry name" value="DAPIN"/>
</dbReference>
<evidence type="ECO:0000313" key="3">
    <source>
        <dbReference type="Proteomes" id="UP001221898"/>
    </source>
</evidence>
<dbReference type="SMART" id="SM01289">
    <property type="entry name" value="PYRIN"/>
    <property type="match status" value="1"/>
</dbReference>
<sequence length="174" mass="18763">MPKTIKDHLHDILLDLTNDQFKLFKSKLCDRRQEPRIRKGAVENDDRLDLVEKLISAHTEKRAVAVTIEVLKSINCNDLASELASKLASELADNESELGSASANGASCRAAGGGAATPAAGPGNMVGGTHFIDLHQVTPINRVSNVAGILDQLRHRGIASEEQCDEIEALFRGK</sequence>
<accession>A0AAD7R0Y5</accession>
<dbReference type="InterPro" id="IPR011029">
    <property type="entry name" value="DEATH-like_dom_sf"/>
</dbReference>
<evidence type="ECO:0000259" key="1">
    <source>
        <dbReference type="PROSITE" id="PS50824"/>
    </source>
</evidence>
<name>A0AAD7R0Y5_9TELE</name>
<dbReference type="PROSITE" id="PS50824">
    <property type="entry name" value="DAPIN"/>
    <property type="match status" value="1"/>
</dbReference>
<dbReference type="EMBL" id="JAINUG010001823">
    <property type="protein sequence ID" value="KAJ8353028.1"/>
    <property type="molecule type" value="Genomic_DNA"/>
</dbReference>